<sequence length="366" mass="42321">MAEILANLKRLEVLECKTIEDILLPKKEEGIRLEKIVVFPKLEFLELRDLQALKRFCAADSSIEFPSLKELRMEDCPELKTFVMPIRVPSVENQLPPFNEKVIFPSLTRLTCINRLGEGITHDKPIALNFKFLERYQNIEKLELRGFFPDGILWQHQQPQQQQPMSACLKELRLYDFHMLRHLFGDPSNTIAFPTLHTLHLQNCSRLQSFAPSCMSFHNLETLHVSQCHGLTYLLASSTATSLVRLKEMLIRKCKRMTEIINNDEEKDELVFRSLEILELCDLPNLKSFYSGNNAISFPSLEKLYVNRCPEMRTFSHGIISTSSLKGINGARGLWDTNVNTTIRKLWEEDDSNSGLVQLFAYEMVR</sequence>
<keyword evidence="4" id="KW-1185">Reference proteome</keyword>
<comment type="caution">
    <text evidence="3">The sequence shown here is derived from an EMBL/GenBank/DDBJ whole genome shotgun (WGS) entry which is preliminary data.</text>
</comment>
<dbReference type="SUPFAM" id="SSF52047">
    <property type="entry name" value="RNI-like"/>
    <property type="match status" value="1"/>
</dbReference>
<dbReference type="OrthoDB" id="1751378at2759"/>
<dbReference type="PANTHER" id="PTHR33463:SF136">
    <property type="entry name" value="NB-ARC DOMAIN-CONTAINING PROTEIN"/>
    <property type="match status" value="1"/>
</dbReference>
<protein>
    <submittedName>
        <fullName evidence="3">LRR domain containing protein</fullName>
    </submittedName>
</protein>
<dbReference type="EMBL" id="JXTC01000278">
    <property type="protein sequence ID" value="PON71207.1"/>
    <property type="molecule type" value="Genomic_DNA"/>
</dbReference>
<evidence type="ECO:0000313" key="4">
    <source>
        <dbReference type="Proteomes" id="UP000237000"/>
    </source>
</evidence>
<dbReference type="PANTHER" id="PTHR33463">
    <property type="entry name" value="NB-ARC DOMAIN-CONTAINING PROTEIN-RELATED"/>
    <property type="match status" value="1"/>
</dbReference>
<accession>A0A2P5DD67</accession>
<organism evidence="3 4">
    <name type="scientific">Trema orientale</name>
    <name type="common">Charcoal tree</name>
    <name type="synonym">Celtis orientalis</name>
    <dbReference type="NCBI Taxonomy" id="63057"/>
    <lineage>
        <taxon>Eukaryota</taxon>
        <taxon>Viridiplantae</taxon>
        <taxon>Streptophyta</taxon>
        <taxon>Embryophyta</taxon>
        <taxon>Tracheophyta</taxon>
        <taxon>Spermatophyta</taxon>
        <taxon>Magnoliopsida</taxon>
        <taxon>eudicotyledons</taxon>
        <taxon>Gunneridae</taxon>
        <taxon>Pentapetalae</taxon>
        <taxon>rosids</taxon>
        <taxon>fabids</taxon>
        <taxon>Rosales</taxon>
        <taxon>Cannabaceae</taxon>
        <taxon>Trema</taxon>
    </lineage>
</organism>
<evidence type="ECO:0000313" key="3">
    <source>
        <dbReference type="EMBL" id="PON71207.1"/>
    </source>
</evidence>
<dbReference type="InterPro" id="IPR057135">
    <property type="entry name" value="At4g27190-like_LRR"/>
</dbReference>
<evidence type="ECO:0000259" key="2">
    <source>
        <dbReference type="Pfam" id="PF23247"/>
    </source>
</evidence>
<proteinExistence type="predicted"/>
<evidence type="ECO:0000256" key="1">
    <source>
        <dbReference type="ARBA" id="ARBA00022821"/>
    </source>
</evidence>
<dbReference type="AlphaFoldDB" id="A0A2P5DD67"/>
<dbReference type="Proteomes" id="UP000237000">
    <property type="component" value="Unassembled WGS sequence"/>
</dbReference>
<dbReference type="InParanoid" id="A0A2P5DD67"/>
<feature type="domain" description="Disease resistance protein At4g27190-like leucine-rich repeats" evidence="2">
    <location>
        <begin position="216"/>
        <end position="314"/>
    </location>
</feature>
<name>A0A2P5DD67_TREOI</name>
<dbReference type="STRING" id="63057.A0A2P5DD67"/>
<dbReference type="Pfam" id="PF23247">
    <property type="entry name" value="LRR_RPS2"/>
    <property type="match status" value="2"/>
</dbReference>
<feature type="domain" description="Disease resistance protein At4g27190-like leucine-rich repeats" evidence="2">
    <location>
        <begin position="1"/>
        <end position="82"/>
    </location>
</feature>
<dbReference type="InterPro" id="IPR050905">
    <property type="entry name" value="Plant_NBS-LRR"/>
</dbReference>
<reference evidence="4" key="1">
    <citation type="submission" date="2016-06" db="EMBL/GenBank/DDBJ databases">
        <title>Parallel loss of symbiosis genes in relatives of nitrogen-fixing non-legume Parasponia.</title>
        <authorList>
            <person name="Van Velzen R."/>
            <person name="Holmer R."/>
            <person name="Bu F."/>
            <person name="Rutten L."/>
            <person name="Van Zeijl A."/>
            <person name="Liu W."/>
            <person name="Santuari L."/>
            <person name="Cao Q."/>
            <person name="Sharma T."/>
            <person name="Shen D."/>
            <person name="Roswanjaya Y."/>
            <person name="Wardhani T."/>
            <person name="Kalhor M.S."/>
            <person name="Jansen J."/>
            <person name="Van den Hoogen J."/>
            <person name="Gungor B."/>
            <person name="Hartog M."/>
            <person name="Hontelez J."/>
            <person name="Verver J."/>
            <person name="Yang W.-C."/>
            <person name="Schijlen E."/>
            <person name="Repin R."/>
            <person name="Schilthuizen M."/>
            <person name="Schranz E."/>
            <person name="Heidstra R."/>
            <person name="Miyata K."/>
            <person name="Fedorova E."/>
            <person name="Kohlen W."/>
            <person name="Bisseling T."/>
            <person name="Smit S."/>
            <person name="Geurts R."/>
        </authorList>
    </citation>
    <scope>NUCLEOTIDE SEQUENCE [LARGE SCALE GENOMIC DNA]</scope>
    <source>
        <strain evidence="4">cv. RG33-2</strain>
    </source>
</reference>
<gene>
    <name evidence="3" type="ORF">TorRG33x02_254990</name>
</gene>
<dbReference type="InterPro" id="IPR032675">
    <property type="entry name" value="LRR_dom_sf"/>
</dbReference>
<keyword evidence="1" id="KW-0611">Plant defense</keyword>
<dbReference type="Gene3D" id="3.80.10.10">
    <property type="entry name" value="Ribonuclease Inhibitor"/>
    <property type="match status" value="2"/>
</dbReference>